<organism evidence="3 4">
    <name type="scientific">Xylaria multiplex</name>
    <dbReference type="NCBI Taxonomy" id="323545"/>
    <lineage>
        <taxon>Eukaryota</taxon>
        <taxon>Fungi</taxon>
        <taxon>Dikarya</taxon>
        <taxon>Ascomycota</taxon>
        <taxon>Pezizomycotina</taxon>
        <taxon>Sordariomycetes</taxon>
        <taxon>Xylariomycetidae</taxon>
        <taxon>Xylariales</taxon>
        <taxon>Xylariaceae</taxon>
        <taxon>Xylaria</taxon>
    </lineage>
</organism>
<dbReference type="Proteomes" id="UP000481858">
    <property type="component" value="Unassembled WGS sequence"/>
</dbReference>
<comment type="caution">
    <text evidence="3">The sequence shown here is derived from an EMBL/GenBank/DDBJ whole genome shotgun (WGS) entry which is preliminary data.</text>
</comment>
<evidence type="ECO:0000313" key="3">
    <source>
        <dbReference type="EMBL" id="KAF2967701.1"/>
    </source>
</evidence>
<name>A0A7C8IMS7_9PEZI</name>
<gene>
    <name evidence="3" type="ORF">GQX73_g5910</name>
</gene>
<evidence type="ECO:0000313" key="4">
    <source>
        <dbReference type="Proteomes" id="UP000481858"/>
    </source>
</evidence>
<proteinExistence type="predicted"/>
<sequence length="104" mass="10977">MKYTFTLAALAAAVMAAPAPMPTPPGIPSTTAARTALAALTVSTNADDGQYERDLFPTWITIEGTCNTRESAATATRRAAAGRRRTTAACGRPRPTSTSTTWFR</sequence>
<feature type="chain" id="PRO_5028983170" evidence="2">
    <location>
        <begin position="17"/>
        <end position="104"/>
    </location>
</feature>
<keyword evidence="4" id="KW-1185">Reference proteome</keyword>
<feature type="compositionally biased region" description="Low complexity" evidence="1">
    <location>
        <begin position="87"/>
        <end position="96"/>
    </location>
</feature>
<evidence type="ECO:0000256" key="2">
    <source>
        <dbReference type="SAM" id="SignalP"/>
    </source>
</evidence>
<feature type="region of interest" description="Disordered" evidence="1">
    <location>
        <begin position="75"/>
        <end position="104"/>
    </location>
</feature>
<keyword evidence="2" id="KW-0732">Signal</keyword>
<accession>A0A7C8IMS7</accession>
<reference evidence="3 4" key="1">
    <citation type="submission" date="2019-12" db="EMBL/GenBank/DDBJ databases">
        <title>Draft genome sequence of the ascomycete Xylaria multiplex DSM 110363.</title>
        <authorList>
            <person name="Buettner E."/>
            <person name="Kellner H."/>
        </authorList>
    </citation>
    <scope>NUCLEOTIDE SEQUENCE [LARGE SCALE GENOMIC DNA]</scope>
    <source>
        <strain evidence="3 4">DSM 110363</strain>
    </source>
</reference>
<dbReference type="InParanoid" id="A0A7C8IMS7"/>
<evidence type="ECO:0000256" key="1">
    <source>
        <dbReference type="SAM" id="MobiDB-lite"/>
    </source>
</evidence>
<dbReference type="AlphaFoldDB" id="A0A7C8IMS7"/>
<feature type="signal peptide" evidence="2">
    <location>
        <begin position="1"/>
        <end position="16"/>
    </location>
</feature>
<dbReference type="EMBL" id="WUBL01000063">
    <property type="protein sequence ID" value="KAF2967701.1"/>
    <property type="molecule type" value="Genomic_DNA"/>
</dbReference>
<protein>
    <submittedName>
        <fullName evidence="3">Uncharacterized protein</fullName>
    </submittedName>
</protein>